<dbReference type="EMBL" id="VYYT01000881">
    <property type="protein sequence ID" value="KAK2728412.1"/>
    <property type="molecule type" value="Genomic_DNA"/>
</dbReference>
<accession>A0AAD9XW10</accession>
<evidence type="ECO:0000256" key="8">
    <source>
        <dbReference type="ARBA" id="ARBA00081473"/>
    </source>
</evidence>
<gene>
    <name evidence="13" type="ORF">CKAH01_11001</name>
</gene>
<feature type="region of interest" description="Disordered" evidence="10">
    <location>
        <begin position="328"/>
        <end position="347"/>
    </location>
</feature>
<keyword evidence="14" id="KW-1185">Reference proteome</keyword>
<name>A0AAD9XW10_COLKA</name>
<keyword evidence="6" id="KW-0804">Transcription</keyword>
<comment type="subcellular location">
    <subcellularLocation>
        <location evidence="1">Nucleus</location>
    </subcellularLocation>
</comment>
<dbReference type="GO" id="GO:0003677">
    <property type="term" value="F:DNA binding"/>
    <property type="evidence" value="ECO:0007669"/>
    <property type="project" value="UniProtKB-KW"/>
</dbReference>
<dbReference type="CDD" id="cd07980">
    <property type="entry name" value="TFIIF_beta"/>
    <property type="match status" value="1"/>
</dbReference>
<evidence type="ECO:0000256" key="4">
    <source>
        <dbReference type="ARBA" id="ARBA00023015"/>
    </source>
</evidence>
<reference evidence="13" key="1">
    <citation type="submission" date="2023-02" db="EMBL/GenBank/DDBJ databases">
        <title>Colletotrichum kahawae CIFC_Que2 genome sequencing and assembly.</title>
        <authorList>
            <person name="Baroncelli R."/>
        </authorList>
    </citation>
    <scope>NUCLEOTIDE SEQUENCE</scope>
    <source>
        <strain evidence="13">CIFC_Que2</strain>
    </source>
</reference>
<evidence type="ECO:0000256" key="6">
    <source>
        <dbReference type="ARBA" id="ARBA00023163"/>
    </source>
</evidence>
<evidence type="ECO:0000256" key="9">
    <source>
        <dbReference type="ARBA" id="ARBA00081863"/>
    </source>
</evidence>
<evidence type="ECO:0000256" key="2">
    <source>
        <dbReference type="ARBA" id="ARBA00009543"/>
    </source>
</evidence>
<dbReference type="InterPro" id="IPR023214">
    <property type="entry name" value="HAD_sf"/>
</dbReference>
<evidence type="ECO:0000256" key="1">
    <source>
        <dbReference type="ARBA" id="ARBA00004123"/>
    </source>
</evidence>
<feature type="compositionally biased region" description="Acidic residues" evidence="10">
    <location>
        <begin position="338"/>
        <end position="347"/>
    </location>
</feature>
<evidence type="ECO:0000313" key="14">
    <source>
        <dbReference type="Proteomes" id="UP001281614"/>
    </source>
</evidence>
<dbReference type="Pfam" id="PF12710">
    <property type="entry name" value="HAD"/>
    <property type="match status" value="1"/>
</dbReference>
<dbReference type="InterPro" id="IPR036388">
    <property type="entry name" value="WH-like_DNA-bd_sf"/>
</dbReference>
<dbReference type="InterPro" id="IPR040504">
    <property type="entry name" value="TFIIF_beta_N"/>
</dbReference>
<evidence type="ECO:0000256" key="10">
    <source>
        <dbReference type="SAM" id="MobiDB-lite"/>
    </source>
</evidence>
<feature type="region of interest" description="Disordered" evidence="10">
    <location>
        <begin position="1"/>
        <end position="28"/>
    </location>
</feature>
<dbReference type="Gene3D" id="1.10.10.10">
    <property type="entry name" value="Winged helix-like DNA-binding domain superfamily/Winged helix DNA-binding domain"/>
    <property type="match status" value="1"/>
</dbReference>
<evidence type="ECO:0000256" key="5">
    <source>
        <dbReference type="ARBA" id="ARBA00023125"/>
    </source>
</evidence>
<dbReference type="PANTHER" id="PTHR28181">
    <property type="entry name" value="UPF0655 PROTEIN YCR015C"/>
    <property type="match status" value="1"/>
</dbReference>
<dbReference type="InterPro" id="IPR011039">
    <property type="entry name" value="TFIIF_interaction"/>
</dbReference>
<dbReference type="Pfam" id="PF02270">
    <property type="entry name" value="TFIIF_beta"/>
    <property type="match status" value="1"/>
</dbReference>
<feature type="domain" description="TFIIF beta subunit N-terminal" evidence="12">
    <location>
        <begin position="51"/>
        <end position="201"/>
    </location>
</feature>
<dbReference type="SUPFAM" id="SSF46785">
    <property type="entry name" value="Winged helix' DNA-binding domain"/>
    <property type="match status" value="1"/>
</dbReference>
<feature type="domain" description="TFIIF beta subunit HTH" evidence="11">
    <location>
        <begin position="263"/>
        <end position="327"/>
    </location>
</feature>
<dbReference type="GO" id="GO:0005634">
    <property type="term" value="C:nucleus"/>
    <property type="evidence" value="ECO:0007669"/>
    <property type="project" value="UniProtKB-SubCell"/>
</dbReference>
<dbReference type="Pfam" id="PF17683">
    <property type="entry name" value="TFIIF_beta_N"/>
    <property type="match status" value="1"/>
</dbReference>
<dbReference type="FunFam" id="1.10.10.10:FF:000035">
    <property type="entry name" value="General transcription factor IIF subunit 2"/>
    <property type="match status" value="1"/>
</dbReference>
<comment type="similarity">
    <text evidence="2">Belongs to the TFIIF beta subunit family.</text>
</comment>
<evidence type="ECO:0000313" key="13">
    <source>
        <dbReference type="EMBL" id="KAK2728412.1"/>
    </source>
</evidence>
<dbReference type="SUPFAM" id="SSF56784">
    <property type="entry name" value="HAD-like"/>
    <property type="match status" value="1"/>
</dbReference>
<organism evidence="13 14">
    <name type="scientific">Colletotrichum kahawae</name>
    <name type="common">Coffee berry disease fungus</name>
    <dbReference type="NCBI Taxonomy" id="34407"/>
    <lineage>
        <taxon>Eukaryota</taxon>
        <taxon>Fungi</taxon>
        <taxon>Dikarya</taxon>
        <taxon>Ascomycota</taxon>
        <taxon>Pezizomycotina</taxon>
        <taxon>Sordariomycetes</taxon>
        <taxon>Hypocreomycetidae</taxon>
        <taxon>Glomerellales</taxon>
        <taxon>Glomerellaceae</taxon>
        <taxon>Colletotrichum</taxon>
        <taxon>Colletotrichum gloeosporioides species complex</taxon>
    </lineage>
</organism>
<dbReference type="Proteomes" id="UP001281614">
    <property type="component" value="Unassembled WGS sequence"/>
</dbReference>
<dbReference type="InterPro" id="IPR040450">
    <property type="entry name" value="TFIIF_beta_HTH"/>
</dbReference>
<comment type="caution">
    <text evidence="13">The sequence shown here is derived from an EMBL/GenBank/DDBJ whole genome shotgun (WGS) entry which is preliminary data.</text>
</comment>
<keyword evidence="4" id="KW-0805">Transcription regulation</keyword>
<dbReference type="Gene3D" id="3.40.50.1000">
    <property type="entry name" value="HAD superfamily/HAD-like"/>
    <property type="match status" value="1"/>
</dbReference>
<evidence type="ECO:0000259" key="12">
    <source>
        <dbReference type="Pfam" id="PF17683"/>
    </source>
</evidence>
<dbReference type="PANTHER" id="PTHR28181:SF1">
    <property type="entry name" value="COLD TOLERANCE PROTEIN 1"/>
    <property type="match status" value="1"/>
</dbReference>
<dbReference type="InterPro" id="IPR050849">
    <property type="entry name" value="HAD-like_hydrolase_phosphatase"/>
</dbReference>
<protein>
    <recommendedName>
        <fullName evidence="3">Transcription initiation factor IIF subunit beta</fullName>
    </recommendedName>
    <alternativeName>
        <fullName evidence="9">TFIIF medium subunit</fullName>
    </alternativeName>
    <alternativeName>
        <fullName evidence="8">TFIIF-beta</fullName>
    </alternativeName>
</protein>
<dbReference type="SUPFAM" id="SSF50916">
    <property type="entry name" value="Rap30/74 interaction domains"/>
    <property type="match status" value="1"/>
</dbReference>
<evidence type="ECO:0000259" key="11">
    <source>
        <dbReference type="Pfam" id="PF02270"/>
    </source>
</evidence>
<keyword evidence="5" id="KW-0238">DNA-binding</keyword>
<evidence type="ECO:0000256" key="3">
    <source>
        <dbReference type="ARBA" id="ARBA00021453"/>
    </source>
</evidence>
<sequence>MADSTYIKQEPYIKPDPDAVSAPPLDEDDLYEDAGDLEFFDPNSEQGAFGQAYLARVPKDLWNAWDSLPDDAEIEIGTMRQWDVVRPDGAVEHRFKMLLNSSRPEHQLMPKEYDLEMGKELARSTFVFSEEDLPGFKAKSKARNDAANAGIPARFLRPKNEKVEKKPFEKRGRWQPYYRKAIPKKTKIAARIQYELACKPVDNAESQAILQRKQLEALKPKHTLQIMGQRAANNVIQHGSAAAVEKFGSFIATKPKKAENRSARMSEEQLLDGLMEAFRKYEYWKMSILKARFDQPEAFLRQTLEKIAVLNRSGIHANEWSLQEHMKSMASGATNETAPEEAAADDDDDEMVMEDVVPVHLNLLNIQRKLKFPIRHVSTLSARLMSHRQLNLVLDFDGTITTKDTIGTIAEIGLHFQRQRGLDLSAAWRQILEDYNRDHVDHVSAYKPAADGRLTLSEELSYLRGLREVELRSVRRVERSGIFKGMNREGLTKAGDAARREGRVKLREGFAKLMDTAKQNNWTVSVVSINWSGSFIRGVLSAYDFDVVANEIEIDGSISGPEVLGPSGGKQILTTCEDKLRALRALAARQGVGNAEGLVYFGDSTSDLECLLEMRGVVVTSTPESSLMATLTRLGYDVPRVQDCREMDKIVWTSAFQEILQSGFLPASGKAE</sequence>
<evidence type="ECO:0000256" key="7">
    <source>
        <dbReference type="ARBA" id="ARBA00023242"/>
    </source>
</evidence>
<dbReference type="AlphaFoldDB" id="A0AAD9XW10"/>
<dbReference type="GO" id="GO:0006367">
    <property type="term" value="P:transcription initiation at RNA polymerase II promoter"/>
    <property type="evidence" value="ECO:0007669"/>
    <property type="project" value="InterPro"/>
</dbReference>
<dbReference type="InterPro" id="IPR036412">
    <property type="entry name" value="HAD-like_sf"/>
</dbReference>
<proteinExistence type="inferred from homology"/>
<dbReference type="InterPro" id="IPR036390">
    <property type="entry name" value="WH_DNA-bd_sf"/>
</dbReference>
<keyword evidence="7" id="KW-0539">Nucleus</keyword>